<keyword evidence="2" id="KW-0732">Signal</keyword>
<dbReference type="Proteomes" id="UP000214746">
    <property type="component" value="Unassembled WGS sequence"/>
</dbReference>
<dbReference type="SUPFAM" id="SSF51126">
    <property type="entry name" value="Pectin lyase-like"/>
    <property type="match status" value="1"/>
</dbReference>
<proteinExistence type="predicted"/>
<dbReference type="RefSeq" id="WP_089198846.1">
    <property type="nucleotide sequence ID" value="NZ_NHRJ02000002.1"/>
</dbReference>
<evidence type="ECO:0000313" key="3">
    <source>
        <dbReference type="EMBL" id="PZE21704.1"/>
    </source>
</evidence>
<feature type="chain" id="PRO_5038882527" description="Right-handed parallel beta-helix repeat-containing protein" evidence="2">
    <location>
        <begin position="30"/>
        <end position="565"/>
    </location>
</feature>
<evidence type="ECO:0000256" key="1">
    <source>
        <dbReference type="SAM" id="MobiDB-lite"/>
    </source>
</evidence>
<dbReference type="Gene3D" id="2.160.20.10">
    <property type="entry name" value="Single-stranded right-handed beta-helix, Pectin lyase-like"/>
    <property type="match status" value="1"/>
</dbReference>
<dbReference type="Pfam" id="PF14592">
    <property type="entry name" value="Chondroitinas_B"/>
    <property type="match status" value="1"/>
</dbReference>
<comment type="caution">
    <text evidence="3">The sequence shown here is derived from an EMBL/GenBank/DDBJ whole genome shotgun (WGS) entry which is preliminary data.</text>
</comment>
<feature type="region of interest" description="Disordered" evidence="1">
    <location>
        <begin position="31"/>
        <end position="64"/>
    </location>
</feature>
<evidence type="ECO:0008006" key="5">
    <source>
        <dbReference type="Google" id="ProtNLM"/>
    </source>
</evidence>
<name>A0A2W1NCL4_PAEXE</name>
<evidence type="ECO:0000256" key="2">
    <source>
        <dbReference type="SAM" id="SignalP"/>
    </source>
</evidence>
<sequence>MQKNESRKGQRKMAALTIATSLVTVPLSAGSGHAAAQRPHELETSVFSESARAETRAYGSKPRGRATQVERVANMTELAAAMGRIQPGGVIEMADGVWKDAEIVFRAEATADRPVTLCAKTPGKVILEGNSKLSVQSPHLIVDGLHFKQSTPTNTGVVISLNSDYGRLTNTAIDNYNPPNTNTRYQWVYINGDYNTVDNNYFAGKNHSGPLLAQHRDSKHNTVARNHFKDIPFHNENGREIVQVVGYGDNEELGSDGAFMTIEYNLFEHADGEGAEIISLKSNHNLVRYNTFRGSRGGIVGRSGNNNTIQGNFILGEKIEGTSGIRVSGQNHTVIQNYVADTTGIGLTLTSGEYYVDADGKPGYLTPSYEPIFRPNTPYGLVPTYGQVKNGLFAFNTFVNNGSEDIHIGYWYKNHWPRKQLVLLPENNKIQYNLSYKAPGSVPSVTNSVYAPPQDRMPPLDVFEFQPNHYKGNAVIGGQVALHTNQGTQGFQILNSKMRKLDNGIHELAPGQMDINAGRRHFQTDHDQKLRSRGVWLDPGGDGSAIRALLNRPLTGADVGPNWMP</sequence>
<dbReference type="InterPro" id="IPR011050">
    <property type="entry name" value="Pectin_lyase_fold/virulence"/>
</dbReference>
<feature type="signal peptide" evidence="2">
    <location>
        <begin position="1"/>
        <end position="29"/>
    </location>
</feature>
<keyword evidence="4" id="KW-1185">Reference proteome</keyword>
<reference evidence="3" key="1">
    <citation type="submission" date="2018-06" db="EMBL/GenBank/DDBJ databases">
        <title>Paenibacillus xerothermodurans sp. nov. an extremely dry heat resistant spore forming bacterium isolated from the soil of Cape Canaveral, Florida.</title>
        <authorList>
            <person name="Seuylemezian A."/>
            <person name="Kaur N."/>
            <person name="Patil P."/>
            <person name="Patil P."/>
            <person name="Mayilraj S."/>
            <person name="Vaishampayan P."/>
        </authorList>
    </citation>
    <scope>NUCLEOTIDE SEQUENCE [LARGE SCALE GENOMIC DNA]</scope>
    <source>
        <strain evidence="3">ATCC 27380</strain>
    </source>
</reference>
<dbReference type="AlphaFoldDB" id="A0A2W1NCL4"/>
<protein>
    <recommendedName>
        <fullName evidence="5">Right-handed parallel beta-helix repeat-containing protein</fullName>
    </recommendedName>
</protein>
<organism evidence="3 4">
    <name type="scientific">Paenibacillus xerothermodurans</name>
    <dbReference type="NCBI Taxonomy" id="1977292"/>
    <lineage>
        <taxon>Bacteria</taxon>
        <taxon>Bacillati</taxon>
        <taxon>Bacillota</taxon>
        <taxon>Bacilli</taxon>
        <taxon>Bacillales</taxon>
        <taxon>Paenibacillaceae</taxon>
        <taxon>Paenibacillus</taxon>
    </lineage>
</organism>
<dbReference type="OrthoDB" id="179999at2"/>
<accession>A0A2W1NCL4</accession>
<dbReference type="InterPro" id="IPR012334">
    <property type="entry name" value="Pectin_lyas_fold"/>
</dbReference>
<evidence type="ECO:0000313" key="4">
    <source>
        <dbReference type="Proteomes" id="UP000214746"/>
    </source>
</evidence>
<dbReference type="CDD" id="cd14251">
    <property type="entry name" value="PL-6"/>
    <property type="match status" value="1"/>
</dbReference>
<gene>
    <name evidence="3" type="ORF">CBW46_004610</name>
</gene>
<dbReference type="InterPro" id="IPR039513">
    <property type="entry name" value="PL-6"/>
</dbReference>
<dbReference type="EMBL" id="NHRJ02000002">
    <property type="protein sequence ID" value="PZE21704.1"/>
    <property type="molecule type" value="Genomic_DNA"/>
</dbReference>